<keyword evidence="1" id="KW-1133">Transmembrane helix</keyword>
<dbReference type="AlphaFoldDB" id="A0A5B9PEN8"/>
<feature type="transmembrane region" description="Helical" evidence="1">
    <location>
        <begin position="266"/>
        <end position="284"/>
    </location>
</feature>
<feature type="transmembrane region" description="Helical" evidence="1">
    <location>
        <begin position="126"/>
        <end position="145"/>
    </location>
</feature>
<evidence type="ECO:0000256" key="1">
    <source>
        <dbReference type="SAM" id="Phobius"/>
    </source>
</evidence>
<keyword evidence="1" id="KW-0812">Transmembrane</keyword>
<dbReference type="OrthoDB" id="239293at2"/>
<name>A0A5B9PEN8_9BACT</name>
<feature type="transmembrane region" description="Helical" evidence="1">
    <location>
        <begin position="203"/>
        <end position="223"/>
    </location>
</feature>
<dbReference type="STRING" id="980251.GCA_001642875_04421"/>
<feature type="transmembrane region" description="Helical" evidence="1">
    <location>
        <begin position="53"/>
        <end position="73"/>
    </location>
</feature>
<feature type="transmembrane region" description="Helical" evidence="1">
    <location>
        <begin position="15"/>
        <end position="33"/>
    </location>
</feature>
<evidence type="ECO:0000313" key="3">
    <source>
        <dbReference type="Proteomes" id="UP000322214"/>
    </source>
</evidence>
<evidence type="ECO:0008006" key="4">
    <source>
        <dbReference type="Google" id="ProtNLM"/>
    </source>
</evidence>
<keyword evidence="3" id="KW-1185">Reference proteome</keyword>
<dbReference type="KEGG" id="mff:MFFC18_35310"/>
<accession>A0A5B9PEN8</accession>
<organism evidence="2 3">
    <name type="scientific">Mariniblastus fucicola</name>
    <dbReference type="NCBI Taxonomy" id="980251"/>
    <lineage>
        <taxon>Bacteria</taxon>
        <taxon>Pseudomonadati</taxon>
        <taxon>Planctomycetota</taxon>
        <taxon>Planctomycetia</taxon>
        <taxon>Pirellulales</taxon>
        <taxon>Pirellulaceae</taxon>
        <taxon>Mariniblastus</taxon>
    </lineage>
</organism>
<dbReference type="RefSeq" id="WP_075086252.1">
    <property type="nucleotide sequence ID" value="NZ_CP042912.1"/>
</dbReference>
<sequence length="401" mass="45134">MDQQEKLGDTDRTVLQIWAAFVAVLLAFSWKLWLPGFSDFPRVPIFDVHDGAWLSLLQYFGTTVLVVGLVGLASGVIKFRWAAVCVSAAFSILFCCNQHCLQPWAWQAFIIATLLASMPIDEARRWAARLLISIYLFSAIGKFDYQFVHTTGQEFLDVILGWTASVVRVDSLSDALRAKLVLLFPVGELLIAVGLIFQPTRKLAAWLAIVLHVLLMLVLSPVGLSHRWPVVIWNGMSILLVYWLFLSNAQSTDATGRRQANERVGTVQRLGVVFSMVVLFGPLLRPVQYWDHWLAWGLYSPSNSRVELLVSDVARDRIDVLLQPYFVESQKMPGSSRFAMDRWSLDELGVPIYPQARFQKSAVLRWLRANDMQGLAKLIEYGPSHPMTGRRSSSAVALPEN</sequence>
<dbReference type="EMBL" id="CP042912">
    <property type="protein sequence ID" value="QEG23630.1"/>
    <property type="molecule type" value="Genomic_DNA"/>
</dbReference>
<evidence type="ECO:0000313" key="2">
    <source>
        <dbReference type="EMBL" id="QEG23630.1"/>
    </source>
</evidence>
<gene>
    <name evidence="2" type="ORF">MFFC18_35310</name>
</gene>
<dbReference type="Proteomes" id="UP000322214">
    <property type="component" value="Chromosome"/>
</dbReference>
<feature type="transmembrane region" description="Helical" evidence="1">
    <location>
        <begin position="180"/>
        <end position="197"/>
    </location>
</feature>
<reference evidence="2 3" key="1">
    <citation type="submission" date="2019-08" db="EMBL/GenBank/DDBJ databases">
        <title>Deep-cultivation of Planctomycetes and their phenomic and genomic characterization uncovers novel biology.</title>
        <authorList>
            <person name="Wiegand S."/>
            <person name="Jogler M."/>
            <person name="Boedeker C."/>
            <person name="Pinto D."/>
            <person name="Vollmers J."/>
            <person name="Rivas-Marin E."/>
            <person name="Kohn T."/>
            <person name="Peeters S.H."/>
            <person name="Heuer A."/>
            <person name="Rast P."/>
            <person name="Oberbeckmann S."/>
            <person name="Bunk B."/>
            <person name="Jeske O."/>
            <person name="Meyerdierks A."/>
            <person name="Storesund J.E."/>
            <person name="Kallscheuer N."/>
            <person name="Luecker S."/>
            <person name="Lage O.M."/>
            <person name="Pohl T."/>
            <person name="Merkel B.J."/>
            <person name="Hornburger P."/>
            <person name="Mueller R.-W."/>
            <person name="Bruemmer F."/>
            <person name="Labrenz M."/>
            <person name="Spormann A.M."/>
            <person name="Op den Camp H."/>
            <person name="Overmann J."/>
            <person name="Amann R."/>
            <person name="Jetten M.S.M."/>
            <person name="Mascher T."/>
            <person name="Medema M.H."/>
            <person name="Devos D.P."/>
            <person name="Kaster A.-K."/>
            <person name="Ovreas L."/>
            <person name="Rohde M."/>
            <person name="Galperin M.Y."/>
            <person name="Jogler C."/>
        </authorList>
    </citation>
    <scope>NUCLEOTIDE SEQUENCE [LARGE SCALE GENOMIC DNA]</scope>
    <source>
        <strain evidence="2 3">FC18</strain>
    </source>
</reference>
<protein>
    <recommendedName>
        <fullName evidence="4">Vitamin K-dependent gamma-carboxylase</fullName>
    </recommendedName>
</protein>
<feature type="transmembrane region" description="Helical" evidence="1">
    <location>
        <begin position="230"/>
        <end position="246"/>
    </location>
</feature>
<proteinExistence type="predicted"/>
<keyword evidence="1" id="KW-0472">Membrane</keyword>